<dbReference type="InterPro" id="IPR035895">
    <property type="entry name" value="HPr-like_sf"/>
</dbReference>
<comment type="caution">
    <text evidence="6">The sequence shown here is derived from an EMBL/GenBank/DDBJ whole genome shotgun (WGS) entry which is preliminary data.</text>
</comment>
<keyword evidence="4" id="KW-0598">Phosphotransferase system</keyword>
<accession>A0A839T9I4</accession>
<evidence type="ECO:0000256" key="3">
    <source>
        <dbReference type="ARBA" id="ARBA00022490"/>
    </source>
</evidence>
<evidence type="ECO:0000313" key="6">
    <source>
        <dbReference type="EMBL" id="MBB3104695.1"/>
    </source>
</evidence>
<dbReference type="RefSeq" id="WP_183167537.1">
    <property type="nucleotide sequence ID" value="NZ_JACHXI010000018.1"/>
</dbReference>
<dbReference type="Proteomes" id="UP000549250">
    <property type="component" value="Unassembled WGS sequence"/>
</dbReference>
<sequence>MPAHEIIIINKLGLHARAAAKFVAIANRYPCTVNVGRSSEDLVDGKNIMAVMMLAASRGTPLHVHTLGEQEEEALQALIDLIEDYFQEGE</sequence>
<protein>
    <submittedName>
        <fullName evidence="6">Phosphocarrier protein</fullName>
    </submittedName>
</protein>
<evidence type="ECO:0000259" key="5">
    <source>
        <dbReference type="PROSITE" id="PS51350"/>
    </source>
</evidence>
<dbReference type="PROSITE" id="PS00369">
    <property type="entry name" value="PTS_HPR_HIS"/>
    <property type="match status" value="1"/>
</dbReference>
<dbReference type="PANTHER" id="PTHR33705:SF2">
    <property type="entry name" value="PHOSPHOCARRIER PROTEIN NPR"/>
    <property type="match status" value="1"/>
</dbReference>
<gene>
    <name evidence="6" type="ORF">FHR87_003120</name>
</gene>
<dbReference type="NCBIfam" id="TIGR01003">
    <property type="entry name" value="PTS_HPr_family"/>
    <property type="match status" value="1"/>
</dbReference>
<reference evidence="6 7" key="1">
    <citation type="submission" date="2020-08" db="EMBL/GenBank/DDBJ databases">
        <title>Genomic Encyclopedia of Type Strains, Phase III (KMG-III): the genomes of soil and plant-associated and newly described type strains.</title>
        <authorList>
            <person name="Whitman W."/>
        </authorList>
    </citation>
    <scope>NUCLEOTIDE SEQUENCE [LARGE SCALE GENOMIC DNA]</scope>
    <source>
        <strain evidence="6 7">CECT 4462</strain>
    </source>
</reference>
<name>A0A839T9I4_AZOMA</name>
<dbReference type="Gene3D" id="3.30.1340.10">
    <property type="entry name" value="HPr-like"/>
    <property type="match status" value="1"/>
</dbReference>
<evidence type="ECO:0000256" key="4">
    <source>
        <dbReference type="ARBA" id="ARBA00022683"/>
    </source>
</evidence>
<feature type="domain" description="HPr" evidence="5">
    <location>
        <begin position="1"/>
        <end position="89"/>
    </location>
</feature>
<organism evidence="6 7">
    <name type="scientific">Azomonas macrocytogenes</name>
    <name type="common">Azotobacter macrocytogenes</name>
    <dbReference type="NCBI Taxonomy" id="69962"/>
    <lineage>
        <taxon>Bacteria</taxon>
        <taxon>Pseudomonadati</taxon>
        <taxon>Pseudomonadota</taxon>
        <taxon>Gammaproteobacteria</taxon>
        <taxon>Pseudomonadales</taxon>
        <taxon>Pseudomonadaceae</taxon>
        <taxon>Azomonas</taxon>
    </lineage>
</organism>
<dbReference type="PROSITE" id="PS51350">
    <property type="entry name" value="PTS_HPR_DOM"/>
    <property type="match status" value="1"/>
</dbReference>
<comment type="subcellular location">
    <subcellularLocation>
        <location evidence="1">Cytoplasm</location>
    </subcellularLocation>
</comment>
<evidence type="ECO:0000256" key="2">
    <source>
        <dbReference type="ARBA" id="ARBA00010736"/>
    </source>
</evidence>
<comment type="similarity">
    <text evidence="2">Belongs to the HPr family.</text>
</comment>
<dbReference type="GO" id="GO:0009401">
    <property type="term" value="P:phosphoenolpyruvate-dependent sugar phosphotransferase system"/>
    <property type="evidence" value="ECO:0007669"/>
    <property type="project" value="UniProtKB-KW"/>
</dbReference>
<dbReference type="AlphaFoldDB" id="A0A839T9I4"/>
<proteinExistence type="inferred from homology"/>
<keyword evidence="7" id="KW-1185">Reference proteome</keyword>
<evidence type="ECO:0000313" key="7">
    <source>
        <dbReference type="Proteomes" id="UP000549250"/>
    </source>
</evidence>
<dbReference type="PANTHER" id="PTHR33705">
    <property type="entry name" value="PHOSPHOCARRIER PROTEIN HPR"/>
    <property type="match status" value="1"/>
</dbReference>
<dbReference type="InterPro" id="IPR001020">
    <property type="entry name" value="PTS_HPr_His_P_site"/>
</dbReference>
<evidence type="ECO:0000256" key="1">
    <source>
        <dbReference type="ARBA" id="ARBA00004496"/>
    </source>
</evidence>
<keyword evidence="3" id="KW-0963">Cytoplasm</keyword>
<dbReference type="SUPFAM" id="SSF55594">
    <property type="entry name" value="HPr-like"/>
    <property type="match status" value="1"/>
</dbReference>
<dbReference type="GO" id="GO:0005737">
    <property type="term" value="C:cytoplasm"/>
    <property type="evidence" value="ECO:0007669"/>
    <property type="project" value="UniProtKB-SubCell"/>
</dbReference>
<dbReference type="InterPro" id="IPR050399">
    <property type="entry name" value="HPr"/>
</dbReference>
<dbReference type="InterPro" id="IPR000032">
    <property type="entry name" value="HPr-like"/>
</dbReference>
<dbReference type="Pfam" id="PF00381">
    <property type="entry name" value="PTS-HPr"/>
    <property type="match status" value="1"/>
</dbReference>
<dbReference type="PRINTS" id="PR00107">
    <property type="entry name" value="PHOSPHOCPHPR"/>
</dbReference>
<dbReference type="EMBL" id="JACHXI010000018">
    <property type="protein sequence ID" value="MBB3104695.1"/>
    <property type="molecule type" value="Genomic_DNA"/>
</dbReference>